<dbReference type="AlphaFoldDB" id="A0A9D7HLC7"/>
<dbReference type="InterPro" id="IPR008457">
    <property type="entry name" value="Cu-R_CopD_dom"/>
</dbReference>
<feature type="transmembrane region" description="Helical" evidence="1">
    <location>
        <begin position="6"/>
        <end position="29"/>
    </location>
</feature>
<dbReference type="Proteomes" id="UP000807785">
    <property type="component" value="Unassembled WGS sequence"/>
</dbReference>
<feature type="transmembrane region" description="Helical" evidence="1">
    <location>
        <begin position="84"/>
        <end position="104"/>
    </location>
</feature>
<feature type="transmembrane region" description="Helical" evidence="1">
    <location>
        <begin position="49"/>
        <end position="72"/>
    </location>
</feature>
<dbReference type="Pfam" id="PF05425">
    <property type="entry name" value="CopD"/>
    <property type="match status" value="1"/>
</dbReference>
<comment type="caution">
    <text evidence="3">The sequence shown here is derived from an EMBL/GenBank/DDBJ whole genome shotgun (WGS) entry which is preliminary data.</text>
</comment>
<dbReference type="GO" id="GO:0016020">
    <property type="term" value="C:membrane"/>
    <property type="evidence" value="ECO:0007669"/>
    <property type="project" value="InterPro"/>
</dbReference>
<evidence type="ECO:0000313" key="4">
    <source>
        <dbReference type="Proteomes" id="UP000807785"/>
    </source>
</evidence>
<protein>
    <submittedName>
        <fullName evidence="3">CopD family protein</fullName>
    </submittedName>
</protein>
<sequence length="152" mass="16647">MDLTPLLLLVHVSSVVVWVGGMFFAYACLRPVAATLLQSPQRLPLWRGVFGLFFNWVWVAVALILASGLAMMLQVGFKSAPLNWHIMFLLGLLMMLIFALVYFVPYRRLCRACDAEDWPAGGAALGQIRKLVGLNLALGLLTIAAATLGRGM</sequence>
<evidence type="ECO:0000256" key="1">
    <source>
        <dbReference type="SAM" id="Phobius"/>
    </source>
</evidence>
<dbReference type="EMBL" id="JADJEV010000003">
    <property type="protein sequence ID" value="MBK6972894.1"/>
    <property type="molecule type" value="Genomic_DNA"/>
</dbReference>
<keyword evidence="1" id="KW-1133">Transmembrane helix</keyword>
<proteinExistence type="predicted"/>
<evidence type="ECO:0000313" key="3">
    <source>
        <dbReference type="EMBL" id="MBK6972894.1"/>
    </source>
</evidence>
<keyword evidence="1" id="KW-0812">Transmembrane</keyword>
<accession>A0A9D7HLC7</accession>
<gene>
    <name evidence="3" type="ORF">IPH26_08015</name>
</gene>
<feature type="domain" description="Copper resistance protein D" evidence="2">
    <location>
        <begin position="49"/>
        <end position="146"/>
    </location>
</feature>
<name>A0A9D7HLC7_9PROT</name>
<feature type="transmembrane region" description="Helical" evidence="1">
    <location>
        <begin position="131"/>
        <end position="149"/>
    </location>
</feature>
<evidence type="ECO:0000259" key="2">
    <source>
        <dbReference type="Pfam" id="PF05425"/>
    </source>
</evidence>
<keyword evidence="1" id="KW-0472">Membrane</keyword>
<reference evidence="3" key="1">
    <citation type="submission" date="2020-10" db="EMBL/GenBank/DDBJ databases">
        <title>Connecting structure to function with the recovery of over 1000 high-quality activated sludge metagenome-assembled genomes encoding full-length rRNA genes using long-read sequencing.</title>
        <authorList>
            <person name="Singleton C.M."/>
            <person name="Petriglieri F."/>
            <person name="Kristensen J.M."/>
            <person name="Kirkegaard R.H."/>
            <person name="Michaelsen T.Y."/>
            <person name="Andersen M.H."/>
            <person name="Karst S.M."/>
            <person name="Dueholm M.S."/>
            <person name="Nielsen P.H."/>
            <person name="Albertsen M."/>
        </authorList>
    </citation>
    <scope>NUCLEOTIDE SEQUENCE</scope>
    <source>
        <strain evidence="3">Bjer_18-Q3-R1-45_BAT3C.347</strain>
    </source>
</reference>
<organism evidence="3 4">
    <name type="scientific">Candidatus Methylophosphatis roskildensis</name>
    <dbReference type="NCBI Taxonomy" id="2899263"/>
    <lineage>
        <taxon>Bacteria</taxon>
        <taxon>Pseudomonadati</taxon>
        <taxon>Pseudomonadota</taxon>
        <taxon>Betaproteobacteria</taxon>
        <taxon>Nitrosomonadales</taxon>
        <taxon>Sterolibacteriaceae</taxon>
        <taxon>Candidatus Methylophosphatis</taxon>
    </lineage>
</organism>